<dbReference type="InterPro" id="IPR006311">
    <property type="entry name" value="TAT_signal"/>
</dbReference>
<dbReference type="STRING" id="126156.SAMN05421670_3707"/>
<dbReference type="RefSeq" id="WP_175496324.1">
    <property type="nucleotide sequence ID" value="NZ_FOXU01000009.1"/>
</dbReference>
<dbReference type="InterPro" id="IPR027056">
    <property type="entry name" value="Gluconate_2DH_su3"/>
</dbReference>
<dbReference type="Proteomes" id="UP000198734">
    <property type="component" value="Unassembled WGS sequence"/>
</dbReference>
<feature type="transmembrane region" description="Helical" evidence="1">
    <location>
        <begin position="20"/>
        <end position="41"/>
    </location>
</feature>
<dbReference type="PROSITE" id="PS51318">
    <property type="entry name" value="TAT"/>
    <property type="match status" value="1"/>
</dbReference>
<dbReference type="Pfam" id="PF13618">
    <property type="entry name" value="Gluconate_2-dh3"/>
    <property type="match status" value="1"/>
</dbReference>
<keyword evidence="1" id="KW-1133">Transmembrane helix</keyword>
<dbReference type="EMBL" id="FOXU01000009">
    <property type="protein sequence ID" value="SFQ73311.1"/>
    <property type="molecule type" value="Genomic_DNA"/>
</dbReference>
<dbReference type="InterPro" id="IPR019546">
    <property type="entry name" value="TAT_signal_bac_arc"/>
</dbReference>
<sequence>MSEQEKKSPILDKRSSRRTFIKNSGLTVGGLVLGGAIGSLVGGKTETTTHTATGGSTHTAIDYSDTRQFFVRQKDFDALSTAAELIYPEDEHGPGAITLGAPYFIDKQLASPWGINTDDYRKGPFQPGEVPLDKAEIMLQGVRKINEVAEKEHDGKVFKDLSEEQQITILSTFEAGEVKMDLVNSAAFFGLLRTLTLQGCFSDPLYGGNKNMAGWKMKEFPGAQMSYASYLDEEEFVLIDPISLGGHKHS</sequence>
<reference evidence="3" key="1">
    <citation type="submission" date="2016-10" db="EMBL/GenBank/DDBJ databases">
        <authorList>
            <person name="Varghese N."/>
            <person name="Submissions S."/>
        </authorList>
    </citation>
    <scope>NUCLEOTIDE SEQUENCE [LARGE SCALE GENOMIC DNA]</scope>
    <source>
        <strain evidence="3">DSM 11706</strain>
    </source>
</reference>
<keyword evidence="1" id="KW-0812">Transmembrane</keyword>
<name>A0A1I6AX72_9BACI</name>
<keyword evidence="1" id="KW-0472">Membrane</keyword>
<evidence type="ECO:0000313" key="3">
    <source>
        <dbReference type="Proteomes" id="UP000198734"/>
    </source>
</evidence>
<keyword evidence="3" id="KW-1185">Reference proteome</keyword>
<evidence type="ECO:0000256" key="1">
    <source>
        <dbReference type="SAM" id="Phobius"/>
    </source>
</evidence>
<organism evidence="2 3">
    <name type="scientific">Psychrobacillus psychrotolerans</name>
    <dbReference type="NCBI Taxonomy" id="126156"/>
    <lineage>
        <taxon>Bacteria</taxon>
        <taxon>Bacillati</taxon>
        <taxon>Bacillota</taxon>
        <taxon>Bacilli</taxon>
        <taxon>Bacillales</taxon>
        <taxon>Bacillaceae</taxon>
        <taxon>Psychrobacillus</taxon>
    </lineage>
</organism>
<protein>
    <submittedName>
        <fullName evidence="2">Gluconate 2-dehydrogenase gamma chain</fullName>
    </submittedName>
</protein>
<evidence type="ECO:0000313" key="2">
    <source>
        <dbReference type="EMBL" id="SFQ73311.1"/>
    </source>
</evidence>
<dbReference type="AlphaFoldDB" id="A0A1I6AX72"/>
<gene>
    <name evidence="2" type="ORF">SAMN05421670_3707</name>
</gene>
<accession>A0A1I6AX72</accession>
<dbReference type="NCBIfam" id="TIGR01409">
    <property type="entry name" value="TAT_signal_seq"/>
    <property type="match status" value="1"/>
</dbReference>
<proteinExistence type="predicted"/>